<feature type="domain" description="Spore protein YkvP/CgeB glycosyl transferase-like" evidence="1">
    <location>
        <begin position="204"/>
        <end position="354"/>
    </location>
</feature>
<accession>A0A8J3DHK1</accession>
<evidence type="ECO:0000259" key="1">
    <source>
        <dbReference type="Pfam" id="PF13524"/>
    </source>
</evidence>
<dbReference type="AlphaFoldDB" id="A0A8J3DHK1"/>
<reference evidence="2" key="2">
    <citation type="submission" date="2020-09" db="EMBL/GenBank/DDBJ databases">
        <authorList>
            <person name="Sun Q."/>
            <person name="Kim S."/>
        </authorList>
    </citation>
    <scope>NUCLEOTIDE SEQUENCE</scope>
    <source>
        <strain evidence="2">KCTC 42097</strain>
    </source>
</reference>
<dbReference type="RefSeq" id="WP_189489867.1">
    <property type="nucleotide sequence ID" value="NZ_BMZO01000006.1"/>
</dbReference>
<keyword evidence="3" id="KW-1185">Reference proteome</keyword>
<dbReference type="Pfam" id="PF13524">
    <property type="entry name" value="Glyco_trans_1_2"/>
    <property type="match status" value="1"/>
</dbReference>
<gene>
    <name evidence="2" type="ORF">GCM10010136_20030</name>
</gene>
<dbReference type="Proteomes" id="UP000641137">
    <property type="component" value="Unassembled WGS sequence"/>
</dbReference>
<reference evidence="2" key="1">
    <citation type="journal article" date="2014" name="Int. J. Syst. Evol. Microbiol.">
        <title>Complete genome sequence of Corynebacterium casei LMG S-19264T (=DSM 44701T), isolated from a smear-ripened cheese.</title>
        <authorList>
            <consortium name="US DOE Joint Genome Institute (JGI-PGF)"/>
            <person name="Walter F."/>
            <person name="Albersmeier A."/>
            <person name="Kalinowski J."/>
            <person name="Ruckert C."/>
        </authorList>
    </citation>
    <scope>NUCLEOTIDE SEQUENCE</scope>
    <source>
        <strain evidence="2">KCTC 42097</strain>
    </source>
</reference>
<dbReference type="Gene3D" id="3.40.50.2000">
    <property type="entry name" value="Glycogen Phosphorylase B"/>
    <property type="match status" value="2"/>
</dbReference>
<sequence length="375" mass="42432">MNFVFYTHSLVSDWNHGNAHFLRGVMKDLIRRGHSAKALEPQASWSRDNLVADQGAEAIQTFHHIFPQLRSEQYDSNFDHEAALEDANIVIVHEWTEPAIIAHIGKIRRDGGRFLLLFHDTHHRAVSAREEIAGLDLTDYDGVLAFGETLRQRYLDAGWGRQVQTWHEAADDTLFKPLETNHAEKDLIWIGNWGDDERSAEIVEFLIKPIRDLQLSATVRGVRYPAHALDALRRAGVDYSGWIANAEVPKAFARHKATVHIPRRPYVESLPGIPTIRVFEALACGIPLVSAPWPDTEQLFRPGEDYLVARNGDEMKKNLHAILGDPDLARSLRNNGLETIGARHTCRHRVSELLSFVDELTSSPNQSHEIKEPAE</sequence>
<dbReference type="CDD" id="cd03801">
    <property type="entry name" value="GT4_PimA-like"/>
    <property type="match status" value="1"/>
</dbReference>
<dbReference type="InterPro" id="IPR055259">
    <property type="entry name" value="YkvP/CgeB_Glyco_trans-like"/>
</dbReference>
<organism evidence="2 3">
    <name type="scientific">Limoniibacter endophyticus</name>
    <dbReference type="NCBI Taxonomy" id="1565040"/>
    <lineage>
        <taxon>Bacteria</taxon>
        <taxon>Pseudomonadati</taxon>
        <taxon>Pseudomonadota</taxon>
        <taxon>Alphaproteobacteria</taxon>
        <taxon>Hyphomicrobiales</taxon>
        <taxon>Bartonellaceae</taxon>
        <taxon>Limoniibacter</taxon>
    </lineage>
</organism>
<name>A0A8J3DHK1_9HYPH</name>
<evidence type="ECO:0000313" key="3">
    <source>
        <dbReference type="Proteomes" id="UP000641137"/>
    </source>
</evidence>
<evidence type="ECO:0000313" key="2">
    <source>
        <dbReference type="EMBL" id="GHC72367.1"/>
    </source>
</evidence>
<protein>
    <recommendedName>
        <fullName evidence="1">Spore protein YkvP/CgeB glycosyl transferase-like domain-containing protein</fullName>
    </recommendedName>
</protein>
<dbReference type="SUPFAM" id="SSF53756">
    <property type="entry name" value="UDP-Glycosyltransferase/glycogen phosphorylase"/>
    <property type="match status" value="1"/>
</dbReference>
<dbReference type="EMBL" id="BMZO01000006">
    <property type="protein sequence ID" value="GHC72367.1"/>
    <property type="molecule type" value="Genomic_DNA"/>
</dbReference>
<comment type="caution">
    <text evidence="2">The sequence shown here is derived from an EMBL/GenBank/DDBJ whole genome shotgun (WGS) entry which is preliminary data.</text>
</comment>
<proteinExistence type="predicted"/>